<keyword evidence="2" id="KW-1185">Reference proteome</keyword>
<proteinExistence type="predicted"/>
<evidence type="ECO:0000313" key="2">
    <source>
        <dbReference type="Proteomes" id="UP000677436"/>
    </source>
</evidence>
<dbReference type="KEGG" id="pabs:JIR001_14450"/>
<protein>
    <submittedName>
        <fullName evidence="1">Uncharacterized protein</fullName>
    </submittedName>
</protein>
<gene>
    <name evidence="1" type="ORF">JIR001_14450</name>
</gene>
<dbReference type="EMBL" id="AP024601">
    <property type="protein sequence ID" value="BCU81662.1"/>
    <property type="molecule type" value="Genomic_DNA"/>
</dbReference>
<organism evidence="1 2">
    <name type="scientific">Polycladomyces abyssicola</name>
    <dbReference type="NCBI Taxonomy" id="1125966"/>
    <lineage>
        <taxon>Bacteria</taxon>
        <taxon>Bacillati</taxon>
        <taxon>Bacillota</taxon>
        <taxon>Bacilli</taxon>
        <taxon>Bacillales</taxon>
        <taxon>Thermoactinomycetaceae</taxon>
        <taxon>Polycladomyces</taxon>
    </lineage>
</organism>
<sequence length="92" mass="10847">MRDLTRINSREEEVSVKQAIRIISLRRGETRTVRCGRRSLRTRRFTIRPGEVLVVICARTRRVFVFFCRGFRIRRTIVGVVPENTVVTVRCL</sequence>
<dbReference type="AlphaFoldDB" id="A0A8D5ZN74"/>
<dbReference type="Proteomes" id="UP000677436">
    <property type="component" value="Chromosome"/>
</dbReference>
<accession>A0A8D5ZN74</accession>
<evidence type="ECO:0000313" key="1">
    <source>
        <dbReference type="EMBL" id="BCU81662.1"/>
    </source>
</evidence>
<name>A0A8D5ZN74_9BACL</name>
<reference evidence="1" key="2">
    <citation type="journal article" date="2021" name="Microbiol. Resour. Announc.">
        <title>Complete Genome Sequence of Polycladomyces abyssicola JIR-001T, Isolated from Hemipelagic Sediment in Deep Seawater.</title>
        <authorList>
            <person name="Tsubouchi T."/>
            <person name="Kaneko Y."/>
        </authorList>
    </citation>
    <scope>NUCLEOTIDE SEQUENCE</scope>
    <source>
        <strain evidence="1">JIR-001</strain>
    </source>
</reference>
<reference evidence="1" key="1">
    <citation type="journal article" date="2013" name="Int. J. Syst. Evol. Microbiol.">
        <title>Polycladomyces abyssicola gen. nov., sp. nov., a thermophilic filamentous bacterium isolated from hemipelagic sediment.</title>
        <authorList>
            <person name="Tsubouchi T."/>
            <person name="Shimane Y."/>
            <person name="Mori K."/>
            <person name="Usui K."/>
            <person name="Hiraki T."/>
            <person name="Tame A."/>
            <person name="Uematsu K."/>
            <person name="Maruyama T."/>
            <person name="Hatada Y."/>
        </authorList>
    </citation>
    <scope>NUCLEOTIDE SEQUENCE</scope>
    <source>
        <strain evidence="1">JIR-001</strain>
    </source>
</reference>